<accession>A0ABC8D205</accession>
<proteinExistence type="predicted"/>
<sequence length="62" mass="6859">MALCCHKCIRQNGRSGVFSLTVKALLKLEIGGPILLAWHSLPACRGGFRLQVMYNFRIKKGG</sequence>
<gene>
    <name evidence="1" type="ORF">BVDSYZ_04315</name>
</gene>
<dbReference type="Proteomes" id="UP000250069">
    <property type="component" value="Chromosome"/>
</dbReference>
<evidence type="ECO:0000313" key="2">
    <source>
        <dbReference type="Proteomes" id="UP000250069"/>
    </source>
</evidence>
<protein>
    <submittedName>
        <fullName evidence="1">Uncharacterized protein</fullName>
    </submittedName>
</protein>
<reference evidence="1 2" key="1">
    <citation type="submission" date="2018-06" db="EMBL/GenBank/DDBJ databases">
        <title>Complete Genome Sequence of Bacillus velezensis DSYZ, a Plant Growth-Promoting Rhizobacterium with Antifungal Activity.</title>
        <authorList>
            <person name="Du B."/>
            <person name="Ding Y."/>
            <person name="Liu K."/>
            <person name="Yao L."/>
            <person name="Wang C."/>
            <person name="Li H."/>
            <person name="Liu H."/>
        </authorList>
    </citation>
    <scope>NUCLEOTIDE SEQUENCE [LARGE SCALE GENOMIC DNA]</scope>
    <source>
        <strain evidence="1 2">DSYZ</strain>
    </source>
</reference>
<evidence type="ECO:0000313" key="1">
    <source>
        <dbReference type="EMBL" id="AWX71297.1"/>
    </source>
</evidence>
<name>A0ABC8D205_BACVE</name>
<dbReference type="RefSeq" id="WP_031378897.1">
    <property type="nucleotide sequence ID" value="NZ_CANMRO010000005.1"/>
</dbReference>
<dbReference type="AlphaFoldDB" id="A0ABC8D205"/>
<organism evidence="1 2">
    <name type="scientific">Bacillus velezensis</name>
    <dbReference type="NCBI Taxonomy" id="492670"/>
    <lineage>
        <taxon>Bacteria</taxon>
        <taxon>Bacillati</taxon>
        <taxon>Bacillota</taxon>
        <taxon>Bacilli</taxon>
        <taxon>Bacillales</taxon>
        <taxon>Bacillaceae</taxon>
        <taxon>Bacillus</taxon>
        <taxon>Bacillus amyloliquefaciens group</taxon>
    </lineage>
</organism>
<dbReference type="EMBL" id="CP030150">
    <property type="protein sequence ID" value="AWX71297.1"/>
    <property type="molecule type" value="Genomic_DNA"/>
</dbReference>